<dbReference type="InterPro" id="IPR037523">
    <property type="entry name" value="VOC_core"/>
</dbReference>
<dbReference type="CDD" id="cd07262">
    <property type="entry name" value="VOC_like"/>
    <property type="match status" value="1"/>
</dbReference>
<dbReference type="InterPro" id="IPR029068">
    <property type="entry name" value="Glyas_Bleomycin-R_OHBP_Dase"/>
</dbReference>
<reference evidence="2 3" key="1">
    <citation type="submission" date="2019-11" db="EMBL/GenBank/DDBJ databases">
        <title>Metabolism of dissolved organic matter in forest soils.</title>
        <authorList>
            <person name="Cyle K.T."/>
            <person name="Wilhelm R.C."/>
            <person name="Martinez C.E."/>
        </authorList>
    </citation>
    <scope>NUCLEOTIDE SEQUENCE [LARGE SCALE GENOMIC DNA]</scope>
    <source>
        <strain evidence="2 3">1N</strain>
    </source>
</reference>
<accession>A0ABX2BQY9</accession>
<dbReference type="RefSeq" id="WP_172311970.1">
    <property type="nucleotide sequence ID" value="NZ_WOEY01000066.1"/>
</dbReference>
<dbReference type="PROSITE" id="PS51819">
    <property type="entry name" value="VOC"/>
    <property type="match status" value="1"/>
</dbReference>
<feature type="domain" description="VOC" evidence="1">
    <location>
        <begin position="1"/>
        <end position="121"/>
    </location>
</feature>
<dbReference type="Pfam" id="PF00903">
    <property type="entry name" value="Glyoxalase"/>
    <property type="match status" value="1"/>
</dbReference>
<sequence>MFNHIGLRVSDVPRSVRFYQQLLAPLGFELCMHEGELAGFGTPGQPQLWLHGAGAVAAAPRGVHVAFEATSRAAVERFHNEGIRGGGVDNGKPGLRSDYGPTYYAAFLIDPDGNNIEAVCMHDDA</sequence>
<organism evidence="2 3">
    <name type="scientific">Paraburkholderia solitsugae</name>
    <dbReference type="NCBI Taxonomy" id="2675748"/>
    <lineage>
        <taxon>Bacteria</taxon>
        <taxon>Pseudomonadati</taxon>
        <taxon>Pseudomonadota</taxon>
        <taxon>Betaproteobacteria</taxon>
        <taxon>Burkholderiales</taxon>
        <taxon>Burkholderiaceae</taxon>
        <taxon>Paraburkholderia</taxon>
    </lineage>
</organism>
<dbReference type="Gene3D" id="3.10.180.10">
    <property type="entry name" value="2,3-Dihydroxybiphenyl 1,2-Dioxygenase, domain 1"/>
    <property type="match status" value="1"/>
</dbReference>
<evidence type="ECO:0000259" key="1">
    <source>
        <dbReference type="PROSITE" id="PS51819"/>
    </source>
</evidence>
<evidence type="ECO:0000313" key="2">
    <source>
        <dbReference type="EMBL" id="NPT43094.1"/>
    </source>
</evidence>
<keyword evidence="3" id="KW-1185">Reference proteome</keyword>
<dbReference type="SUPFAM" id="SSF54593">
    <property type="entry name" value="Glyoxalase/Bleomycin resistance protein/Dihydroxybiphenyl dioxygenase"/>
    <property type="match status" value="1"/>
</dbReference>
<proteinExistence type="predicted"/>
<dbReference type="EMBL" id="WOEY01000066">
    <property type="protein sequence ID" value="NPT43094.1"/>
    <property type="molecule type" value="Genomic_DNA"/>
</dbReference>
<comment type="caution">
    <text evidence="2">The sequence shown here is derived from an EMBL/GenBank/DDBJ whole genome shotgun (WGS) entry which is preliminary data.</text>
</comment>
<gene>
    <name evidence="2" type="ORF">GNZ12_17580</name>
</gene>
<evidence type="ECO:0000313" key="3">
    <source>
        <dbReference type="Proteomes" id="UP000652198"/>
    </source>
</evidence>
<dbReference type="InterPro" id="IPR004360">
    <property type="entry name" value="Glyas_Fos-R_dOase_dom"/>
</dbReference>
<protein>
    <submittedName>
        <fullName evidence="2">VOC family protein</fullName>
    </submittedName>
</protein>
<dbReference type="PANTHER" id="PTHR35006:SF2">
    <property type="entry name" value="GLYOXALASE FAMILY PROTEIN (AFU_ORTHOLOGUE AFUA_5G14830)"/>
    <property type="match status" value="1"/>
</dbReference>
<dbReference type="PANTHER" id="PTHR35006">
    <property type="entry name" value="GLYOXALASE FAMILY PROTEIN (AFU_ORTHOLOGUE AFUA_5G14830)"/>
    <property type="match status" value="1"/>
</dbReference>
<dbReference type="Proteomes" id="UP000652198">
    <property type="component" value="Unassembled WGS sequence"/>
</dbReference>
<name>A0ABX2BQY9_9BURK</name>